<protein>
    <submittedName>
        <fullName evidence="1">Uncharacterized protein</fullName>
    </submittedName>
</protein>
<keyword evidence="2" id="KW-1185">Reference proteome</keyword>
<organism evidence="1 2">
    <name type="scientific">Gossypium harknessii</name>
    <dbReference type="NCBI Taxonomy" id="34285"/>
    <lineage>
        <taxon>Eukaryota</taxon>
        <taxon>Viridiplantae</taxon>
        <taxon>Streptophyta</taxon>
        <taxon>Embryophyta</taxon>
        <taxon>Tracheophyta</taxon>
        <taxon>Spermatophyta</taxon>
        <taxon>Magnoliopsida</taxon>
        <taxon>eudicotyledons</taxon>
        <taxon>Gunneridae</taxon>
        <taxon>Pentapetalae</taxon>
        <taxon>rosids</taxon>
        <taxon>malvids</taxon>
        <taxon>Malvales</taxon>
        <taxon>Malvaceae</taxon>
        <taxon>Malvoideae</taxon>
        <taxon>Gossypium</taxon>
    </lineage>
</organism>
<proteinExistence type="predicted"/>
<accession>A0A7J9G7T4</accession>
<dbReference type="Proteomes" id="UP000593560">
    <property type="component" value="Unassembled WGS sequence"/>
</dbReference>
<evidence type="ECO:0000313" key="2">
    <source>
        <dbReference type="Proteomes" id="UP000593560"/>
    </source>
</evidence>
<name>A0A7J9G7T4_9ROSI</name>
<dbReference type="AlphaFoldDB" id="A0A7J9G7T4"/>
<gene>
    <name evidence="1" type="ORF">Gohar_017997</name>
</gene>
<reference evidence="1 2" key="1">
    <citation type="journal article" date="2019" name="Genome Biol. Evol.">
        <title>Insights into the evolution of the New World diploid cottons (Gossypium, subgenus Houzingenia) based on genome sequencing.</title>
        <authorList>
            <person name="Grover C.E."/>
            <person name="Arick M.A. 2nd"/>
            <person name="Thrash A."/>
            <person name="Conover J.L."/>
            <person name="Sanders W.S."/>
            <person name="Peterson D.G."/>
            <person name="Frelichowski J.E."/>
            <person name="Scheffler J.A."/>
            <person name="Scheffler B.E."/>
            <person name="Wendel J.F."/>
        </authorList>
    </citation>
    <scope>NUCLEOTIDE SEQUENCE [LARGE SCALE GENOMIC DNA]</scope>
    <source>
        <strain evidence="1">0</strain>
        <tissue evidence="1">Leaf</tissue>
    </source>
</reference>
<evidence type="ECO:0000313" key="1">
    <source>
        <dbReference type="EMBL" id="MBA0793603.1"/>
    </source>
</evidence>
<dbReference type="EMBL" id="JABFAD010000002">
    <property type="protein sequence ID" value="MBA0793603.1"/>
    <property type="molecule type" value="Genomic_DNA"/>
</dbReference>
<sequence length="30" mass="3601">MVPKLRMVREEHEIRVCLRPKHVGNDLMLT</sequence>
<comment type="caution">
    <text evidence="1">The sequence shown here is derived from an EMBL/GenBank/DDBJ whole genome shotgun (WGS) entry which is preliminary data.</text>
</comment>